<gene>
    <name evidence="7" type="ORF">L207DRAFT_489340</name>
</gene>
<keyword evidence="8" id="KW-1185">Reference proteome</keyword>
<comment type="similarity">
    <text evidence="1">Belongs to the ATP-dependent AMP-binding enzyme family.</text>
</comment>
<keyword evidence="2" id="KW-0436">Ligase</keyword>
<dbReference type="PANTHER" id="PTHR43272">
    <property type="entry name" value="LONG-CHAIN-FATTY-ACID--COA LIGASE"/>
    <property type="match status" value="1"/>
</dbReference>
<evidence type="ECO:0000313" key="7">
    <source>
        <dbReference type="EMBL" id="PMD39495.1"/>
    </source>
</evidence>
<evidence type="ECO:0000256" key="4">
    <source>
        <dbReference type="ARBA" id="ARBA00022840"/>
    </source>
</evidence>
<keyword evidence="4" id="KW-0067">ATP-binding</keyword>
<dbReference type="Gene3D" id="3.40.50.12780">
    <property type="entry name" value="N-terminal domain of ligase-like"/>
    <property type="match status" value="1"/>
</dbReference>
<dbReference type="OrthoDB" id="1700726at2759"/>
<evidence type="ECO:0000256" key="3">
    <source>
        <dbReference type="ARBA" id="ARBA00022741"/>
    </source>
</evidence>
<dbReference type="AlphaFoldDB" id="A0A2J6RLU5"/>
<evidence type="ECO:0000256" key="2">
    <source>
        <dbReference type="ARBA" id="ARBA00022598"/>
    </source>
</evidence>
<name>A0A2J6RLU5_HYAVF</name>
<dbReference type="GO" id="GO:0005783">
    <property type="term" value="C:endoplasmic reticulum"/>
    <property type="evidence" value="ECO:0007669"/>
    <property type="project" value="TreeGrafter"/>
</dbReference>
<evidence type="ECO:0000313" key="8">
    <source>
        <dbReference type="Proteomes" id="UP000235786"/>
    </source>
</evidence>
<dbReference type="PANTHER" id="PTHR43272:SF83">
    <property type="entry name" value="ACYL-COA SYNTHETASE LONG-CHAIN, ISOFORM J"/>
    <property type="match status" value="1"/>
</dbReference>
<evidence type="ECO:0000256" key="1">
    <source>
        <dbReference type="ARBA" id="ARBA00006432"/>
    </source>
</evidence>
<dbReference type="GO" id="GO:0005811">
    <property type="term" value="C:lipid droplet"/>
    <property type="evidence" value="ECO:0007669"/>
    <property type="project" value="TreeGrafter"/>
</dbReference>
<keyword evidence="5" id="KW-1133">Transmembrane helix</keyword>
<sequence>MLDSISLPILSFLVIIFSSCITLYVRKSPDMSAKNAIFEPKMVKRPPFTVEVAGSPHVNGETVPRRNANFSKELLSTPEEGIATIFDIVKYASAKFGDGKAVGSRTLIKKHHETKKVKKMVDGQVQSVDKSWTYFELSGYKYLSFREYETQVLQVGAGFRKLGLVAPDRVHMFASTSAHWLAVAHGAMSQSLAIVTAYDTLGEEGLRHSLLATKAKAIFLEPHLLKTLINTLRDAKNIEYIIHNTDSEHDIRQEDLDVLKSSHEHLTVLSFEELRQLGESNPVPATPPKPDDLACIMYTSGSGGTPKGVELKHSNVVAAVAGGDSVFGEYIGPGDCLLSYLPLAHIFEFVFENLCLYWGATMGYGSPRTLSEANVRNCKGDIQELKPTLLIGVPAVWETVKKGIIANVSRGGRIVESVFWTAFYTKRFLMASGLPGSYLLDSIVFNKVKEATGGRLRFCFNGAAPIARETQEFISLAVTPMVSGYGSTETSAMGALCDPKAWTVDALGGIPACIEIKLVDFPDAGYFAANTPRPQGEIWIRGPSITEGYYQNEEETKAAFEGGWFKTGDIGEWDANGHLKIIDRKKNLVKTLNGEYIALEKLESVYRSATVVANICVYASITETHPIAIIVPAEPALKKLADAIGVKGHGIGDLVYDEKIQQEVLKQLQAVGRKASLGGIEIITGVVLADEEWTPQNNMVTATTKLNRRGIFERYRKAIETAYAKNK</sequence>
<evidence type="ECO:0000259" key="6">
    <source>
        <dbReference type="Pfam" id="PF00501"/>
    </source>
</evidence>
<evidence type="ECO:0000256" key="5">
    <source>
        <dbReference type="SAM" id="Phobius"/>
    </source>
</evidence>
<dbReference type="InterPro" id="IPR042099">
    <property type="entry name" value="ANL_N_sf"/>
</dbReference>
<feature type="domain" description="AMP-dependent synthetase/ligase" evidence="6">
    <location>
        <begin position="135"/>
        <end position="550"/>
    </location>
</feature>
<dbReference type="GO" id="GO:0005886">
    <property type="term" value="C:plasma membrane"/>
    <property type="evidence" value="ECO:0007669"/>
    <property type="project" value="TreeGrafter"/>
</dbReference>
<dbReference type="EMBL" id="KZ613946">
    <property type="protein sequence ID" value="PMD39495.1"/>
    <property type="molecule type" value="Genomic_DNA"/>
</dbReference>
<dbReference type="GO" id="GO:0004467">
    <property type="term" value="F:long-chain fatty acid-CoA ligase activity"/>
    <property type="evidence" value="ECO:0007669"/>
    <property type="project" value="TreeGrafter"/>
</dbReference>
<feature type="transmembrane region" description="Helical" evidence="5">
    <location>
        <begin position="6"/>
        <end position="25"/>
    </location>
</feature>
<keyword evidence="3" id="KW-0547">Nucleotide-binding</keyword>
<dbReference type="GO" id="GO:0035336">
    <property type="term" value="P:long-chain fatty-acyl-CoA metabolic process"/>
    <property type="evidence" value="ECO:0007669"/>
    <property type="project" value="TreeGrafter"/>
</dbReference>
<dbReference type="Pfam" id="PF00501">
    <property type="entry name" value="AMP-binding"/>
    <property type="match status" value="1"/>
</dbReference>
<reference evidence="7 8" key="1">
    <citation type="submission" date="2016-04" db="EMBL/GenBank/DDBJ databases">
        <title>A degradative enzymes factory behind the ericoid mycorrhizal symbiosis.</title>
        <authorList>
            <consortium name="DOE Joint Genome Institute"/>
            <person name="Martino E."/>
            <person name="Morin E."/>
            <person name="Grelet G."/>
            <person name="Kuo A."/>
            <person name="Kohler A."/>
            <person name="Daghino S."/>
            <person name="Barry K."/>
            <person name="Choi C."/>
            <person name="Cichocki N."/>
            <person name="Clum A."/>
            <person name="Copeland A."/>
            <person name="Hainaut M."/>
            <person name="Haridas S."/>
            <person name="Labutti K."/>
            <person name="Lindquist E."/>
            <person name="Lipzen A."/>
            <person name="Khouja H.-R."/>
            <person name="Murat C."/>
            <person name="Ohm R."/>
            <person name="Olson A."/>
            <person name="Spatafora J."/>
            <person name="Veneault-Fourrey C."/>
            <person name="Henrissat B."/>
            <person name="Grigoriev I."/>
            <person name="Martin F."/>
            <person name="Perotto S."/>
        </authorList>
    </citation>
    <scope>NUCLEOTIDE SEQUENCE [LARGE SCALE GENOMIC DNA]</scope>
    <source>
        <strain evidence="7 8">F</strain>
    </source>
</reference>
<accession>A0A2J6RLU5</accession>
<protein>
    <submittedName>
        <fullName evidence="7">Acetyl-CoA synthetase-like protein</fullName>
    </submittedName>
</protein>
<dbReference type="SUPFAM" id="SSF56801">
    <property type="entry name" value="Acetyl-CoA synthetase-like"/>
    <property type="match status" value="1"/>
</dbReference>
<dbReference type="STRING" id="1149755.A0A2J6RLU5"/>
<keyword evidence="5" id="KW-0812">Transmembrane</keyword>
<dbReference type="Proteomes" id="UP000235786">
    <property type="component" value="Unassembled WGS sequence"/>
</dbReference>
<keyword evidence="5" id="KW-0472">Membrane</keyword>
<dbReference type="GO" id="GO:0005524">
    <property type="term" value="F:ATP binding"/>
    <property type="evidence" value="ECO:0007669"/>
    <property type="project" value="UniProtKB-KW"/>
</dbReference>
<proteinExistence type="inferred from homology"/>
<organism evidence="7 8">
    <name type="scientific">Hyaloscypha variabilis (strain UAMH 11265 / GT02V1 / F)</name>
    <name type="common">Meliniomyces variabilis</name>
    <dbReference type="NCBI Taxonomy" id="1149755"/>
    <lineage>
        <taxon>Eukaryota</taxon>
        <taxon>Fungi</taxon>
        <taxon>Dikarya</taxon>
        <taxon>Ascomycota</taxon>
        <taxon>Pezizomycotina</taxon>
        <taxon>Leotiomycetes</taxon>
        <taxon>Helotiales</taxon>
        <taxon>Hyaloscyphaceae</taxon>
        <taxon>Hyaloscypha</taxon>
        <taxon>Hyaloscypha variabilis</taxon>
    </lineage>
</organism>
<dbReference type="InterPro" id="IPR000873">
    <property type="entry name" value="AMP-dep_synth/lig_dom"/>
</dbReference>